<keyword evidence="14" id="KW-0443">Lipid metabolism</keyword>
<comment type="pathway">
    <text evidence="4">Lipid metabolism.</text>
</comment>
<sequence>MSASGKWDDLLTRLTSGGIVASIGLLAVWFGGPIFLLLTTAISAVMVWELVRMLDKNAPAVMIAGSAAVALLIALFVPVGYAVPLLIAPVFVGFGQLERRRATFSLFSVMILLAGYGLFVLRDQYGFLWMMWLVLVVIATDIAGYFAGRFIGGPKFWPRVSPKKTWAGTIAGWVGAALVGAAFVIWGDAQAQVIGLSVALSMASQIGDIAESAVKRRVGVKDSSNLIPGHGGLFDRFDGMLGASILLLMLGRLVAFPPGLS</sequence>
<keyword evidence="11 18" id="KW-0812">Transmembrane</keyword>
<dbReference type="OrthoDB" id="9799199at2"/>
<feature type="transmembrane region" description="Helical" evidence="19">
    <location>
        <begin position="166"/>
        <end position="186"/>
    </location>
</feature>
<evidence type="ECO:0000313" key="21">
    <source>
        <dbReference type="Proteomes" id="UP000698242"/>
    </source>
</evidence>
<keyword evidence="12 18" id="KW-0548">Nucleotidyltransferase</keyword>
<evidence type="ECO:0000256" key="18">
    <source>
        <dbReference type="RuleBase" id="RU003938"/>
    </source>
</evidence>
<evidence type="ECO:0000313" key="20">
    <source>
        <dbReference type="EMBL" id="KAF0675210.1"/>
    </source>
</evidence>
<dbReference type="PROSITE" id="PS01315">
    <property type="entry name" value="CDS"/>
    <property type="match status" value="1"/>
</dbReference>
<comment type="caution">
    <text evidence="20">The sequence shown here is derived from an EMBL/GenBank/DDBJ whole genome shotgun (WGS) entry which is preliminary data.</text>
</comment>
<evidence type="ECO:0000256" key="2">
    <source>
        <dbReference type="ARBA" id="ARBA00004651"/>
    </source>
</evidence>
<proteinExistence type="inferred from homology"/>
<dbReference type="GO" id="GO:0004605">
    <property type="term" value="F:phosphatidate cytidylyltransferase activity"/>
    <property type="evidence" value="ECO:0007669"/>
    <property type="project" value="UniProtKB-EC"/>
</dbReference>
<dbReference type="Proteomes" id="UP000698242">
    <property type="component" value="Unassembled WGS sequence"/>
</dbReference>
<evidence type="ECO:0000256" key="16">
    <source>
        <dbReference type="ARBA" id="ARBA00023209"/>
    </source>
</evidence>
<evidence type="ECO:0000256" key="13">
    <source>
        <dbReference type="ARBA" id="ARBA00022989"/>
    </source>
</evidence>
<dbReference type="AlphaFoldDB" id="A0A921TBA5"/>
<keyword evidence="17" id="KW-1208">Phospholipid metabolism</keyword>
<gene>
    <name evidence="20" type="primary">cdsA</name>
    <name evidence="20" type="ORF">PMES_02473</name>
</gene>
<keyword evidence="15 19" id="KW-0472">Membrane</keyword>
<evidence type="ECO:0000256" key="10">
    <source>
        <dbReference type="ARBA" id="ARBA00022679"/>
    </source>
</evidence>
<dbReference type="GO" id="GO:0005886">
    <property type="term" value="C:plasma membrane"/>
    <property type="evidence" value="ECO:0007669"/>
    <property type="project" value="UniProtKB-SubCell"/>
</dbReference>
<dbReference type="Pfam" id="PF01148">
    <property type="entry name" value="CTP_transf_1"/>
    <property type="match status" value="1"/>
</dbReference>
<dbReference type="InterPro" id="IPR000374">
    <property type="entry name" value="PC_trans"/>
</dbReference>
<organism evidence="20 21">
    <name type="scientific">Profundibacterium mesophilum KAUST100406-0324</name>
    <dbReference type="NCBI Taxonomy" id="1037889"/>
    <lineage>
        <taxon>Bacteria</taxon>
        <taxon>Pseudomonadati</taxon>
        <taxon>Pseudomonadota</taxon>
        <taxon>Alphaproteobacteria</taxon>
        <taxon>Rhodobacterales</taxon>
        <taxon>Roseobacteraceae</taxon>
        <taxon>Profundibacterium</taxon>
    </lineage>
</organism>
<evidence type="ECO:0000256" key="12">
    <source>
        <dbReference type="ARBA" id="ARBA00022695"/>
    </source>
</evidence>
<dbReference type="PANTHER" id="PTHR46382">
    <property type="entry name" value="PHOSPHATIDATE CYTIDYLYLTRANSFERASE"/>
    <property type="match status" value="1"/>
</dbReference>
<dbReference type="RefSeq" id="WP_159966005.1">
    <property type="nucleotide sequence ID" value="NZ_APKE01000028.1"/>
</dbReference>
<keyword evidence="10 18" id="KW-0808">Transferase</keyword>
<keyword evidence="16" id="KW-0594">Phospholipid biosynthesis</keyword>
<protein>
    <recommendedName>
        <fullName evidence="7 18">Phosphatidate cytidylyltransferase</fullName>
        <ecNumber evidence="6 18">2.7.7.41</ecNumber>
    </recommendedName>
</protein>
<comment type="similarity">
    <text evidence="5 18">Belongs to the CDS family.</text>
</comment>
<evidence type="ECO:0000256" key="15">
    <source>
        <dbReference type="ARBA" id="ARBA00023136"/>
    </source>
</evidence>
<evidence type="ECO:0000256" key="14">
    <source>
        <dbReference type="ARBA" id="ARBA00023098"/>
    </source>
</evidence>
<comment type="subcellular location">
    <subcellularLocation>
        <location evidence="2">Cell membrane</location>
        <topology evidence="2">Multi-pass membrane protein</topology>
    </subcellularLocation>
</comment>
<evidence type="ECO:0000256" key="7">
    <source>
        <dbReference type="ARBA" id="ARBA00019373"/>
    </source>
</evidence>
<evidence type="ECO:0000256" key="3">
    <source>
        <dbReference type="ARBA" id="ARBA00005119"/>
    </source>
</evidence>
<dbReference type="EMBL" id="APKE01000028">
    <property type="protein sequence ID" value="KAF0675210.1"/>
    <property type="molecule type" value="Genomic_DNA"/>
</dbReference>
<comment type="pathway">
    <text evidence="3 18">Phospholipid metabolism; CDP-diacylglycerol biosynthesis; CDP-diacylglycerol from sn-glycerol 3-phosphate: step 3/3.</text>
</comment>
<comment type="catalytic activity">
    <reaction evidence="1 18">
        <text>a 1,2-diacyl-sn-glycero-3-phosphate + CTP + H(+) = a CDP-1,2-diacyl-sn-glycerol + diphosphate</text>
        <dbReference type="Rhea" id="RHEA:16229"/>
        <dbReference type="ChEBI" id="CHEBI:15378"/>
        <dbReference type="ChEBI" id="CHEBI:33019"/>
        <dbReference type="ChEBI" id="CHEBI:37563"/>
        <dbReference type="ChEBI" id="CHEBI:58332"/>
        <dbReference type="ChEBI" id="CHEBI:58608"/>
        <dbReference type="EC" id="2.7.7.41"/>
    </reaction>
</comment>
<feature type="transmembrane region" description="Helical" evidence="19">
    <location>
        <begin position="127"/>
        <end position="146"/>
    </location>
</feature>
<feature type="transmembrane region" description="Helical" evidence="19">
    <location>
        <begin position="104"/>
        <end position="121"/>
    </location>
</feature>
<evidence type="ECO:0000256" key="19">
    <source>
        <dbReference type="SAM" id="Phobius"/>
    </source>
</evidence>
<keyword evidence="8" id="KW-1003">Cell membrane</keyword>
<evidence type="ECO:0000256" key="5">
    <source>
        <dbReference type="ARBA" id="ARBA00010185"/>
    </source>
</evidence>
<evidence type="ECO:0000256" key="6">
    <source>
        <dbReference type="ARBA" id="ARBA00012487"/>
    </source>
</evidence>
<reference evidence="20" key="1">
    <citation type="submission" date="2013-03" db="EMBL/GenBank/DDBJ databases">
        <title>Genome Sequence of the Profundibacterium mesophilum strain KAUST100406-0324T from Red Sea, a novel genus in the family Rhodobacteraceae.</title>
        <authorList>
            <person name="Essack M."/>
            <person name="Alam I."/>
            <person name="Lafi F."/>
            <person name="Alawi W."/>
            <person name="Kamanu F."/>
            <person name="Al-Suwailem A."/>
            <person name="Lee O.O."/>
            <person name="Xu Y."/>
            <person name="Bajic V."/>
            <person name="Qian P.-Y."/>
            <person name="Archer J."/>
        </authorList>
    </citation>
    <scope>NUCLEOTIDE SEQUENCE</scope>
    <source>
        <strain evidence="20">KAUST100406-0324</strain>
    </source>
</reference>
<evidence type="ECO:0000256" key="9">
    <source>
        <dbReference type="ARBA" id="ARBA00022516"/>
    </source>
</evidence>
<keyword evidence="21" id="KW-1185">Reference proteome</keyword>
<evidence type="ECO:0000256" key="11">
    <source>
        <dbReference type="ARBA" id="ARBA00022692"/>
    </source>
</evidence>
<feature type="transmembrane region" description="Helical" evidence="19">
    <location>
        <begin position="20"/>
        <end position="48"/>
    </location>
</feature>
<evidence type="ECO:0000256" key="4">
    <source>
        <dbReference type="ARBA" id="ARBA00005189"/>
    </source>
</evidence>
<dbReference type="EC" id="2.7.7.41" evidence="6 18"/>
<dbReference type="PANTHER" id="PTHR46382:SF1">
    <property type="entry name" value="PHOSPHATIDATE CYTIDYLYLTRANSFERASE"/>
    <property type="match status" value="1"/>
</dbReference>
<keyword evidence="9" id="KW-0444">Lipid biosynthesis</keyword>
<evidence type="ECO:0000256" key="8">
    <source>
        <dbReference type="ARBA" id="ARBA00022475"/>
    </source>
</evidence>
<name>A0A921TBA5_9RHOB</name>
<evidence type="ECO:0000256" key="1">
    <source>
        <dbReference type="ARBA" id="ARBA00001698"/>
    </source>
</evidence>
<accession>A0A921TBA5</accession>
<evidence type="ECO:0000256" key="17">
    <source>
        <dbReference type="ARBA" id="ARBA00023264"/>
    </source>
</evidence>
<keyword evidence="13 19" id="KW-1133">Transmembrane helix</keyword>
<dbReference type="GO" id="GO:0016024">
    <property type="term" value="P:CDP-diacylglycerol biosynthetic process"/>
    <property type="evidence" value="ECO:0007669"/>
    <property type="project" value="TreeGrafter"/>
</dbReference>
<feature type="transmembrane region" description="Helical" evidence="19">
    <location>
        <begin position="60"/>
        <end position="92"/>
    </location>
</feature>